<dbReference type="OrthoDB" id="2885479at2"/>
<evidence type="ECO:0008006" key="4">
    <source>
        <dbReference type="Google" id="ProtNLM"/>
    </source>
</evidence>
<gene>
    <name evidence="2" type="ORF">FZC78_07910</name>
</gene>
<keyword evidence="1" id="KW-0472">Membrane</keyword>
<evidence type="ECO:0000313" key="3">
    <source>
        <dbReference type="Proteomes" id="UP000322267"/>
    </source>
</evidence>
<name>A0A5D4NWT1_9BACI</name>
<protein>
    <recommendedName>
        <fullName evidence="4">Phosphatase</fullName>
    </recommendedName>
</protein>
<feature type="transmembrane region" description="Helical" evidence="1">
    <location>
        <begin position="37"/>
        <end position="67"/>
    </location>
</feature>
<dbReference type="Proteomes" id="UP000322267">
    <property type="component" value="Unassembled WGS sequence"/>
</dbReference>
<evidence type="ECO:0000256" key="1">
    <source>
        <dbReference type="SAM" id="Phobius"/>
    </source>
</evidence>
<reference evidence="2 3" key="1">
    <citation type="submission" date="2019-08" db="EMBL/GenBank/DDBJ databases">
        <title>Bacillus genomes from the desert of Cuatro Cienegas, Coahuila.</title>
        <authorList>
            <person name="Olmedo-Alvarez G."/>
        </authorList>
    </citation>
    <scope>NUCLEOTIDE SEQUENCE [LARGE SCALE GENOMIC DNA]</scope>
    <source>
        <strain evidence="2 3">CH34_1T</strain>
    </source>
</reference>
<keyword evidence="1" id="KW-0812">Transmembrane</keyword>
<keyword evidence="1" id="KW-1133">Transmembrane helix</keyword>
<accession>A0A5D4NWT1</accession>
<organism evidence="2 3">
    <name type="scientific">Rossellomorea vietnamensis</name>
    <dbReference type="NCBI Taxonomy" id="218284"/>
    <lineage>
        <taxon>Bacteria</taxon>
        <taxon>Bacillati</taxon>
        <taxon>Bacillota</taxon>
        <taxon>Bacilli</taxon>
        <taxon>Bacillales</taxon>
        <taxon>Bacillaceae</taxon>
        <taxon>Rossellomorea</taxon>
    </lineage>
</organism>
<proteinExistence type="predicted"/>
<dbReference type="RefSeq" id="WP_148939131.1">
    <property type="nucleotide sequence ID" value="NZ_VTEI01000003.1"/>
</dbReference>
<dbReference type="AlphaFoldDB" id="A0A5D4NWT1"/>
<dbReference type="EMBL" id="VTEI01000003">
    <property type="protein sequence ID" value="TYS17776.1"/>
    <property type="molecule type" value="Genomic_DNA"/>
</dbReference>
<sequence>MLLILSAILYGSAIIAASVYSLVLSGDGGPGWSRVYGIFGTALIEVGAIPVTISIISCLIGLGLIGYSLKKK</sequence>
<evidence type="ECO:0000313" key="2">
    <source>
        <dbReference type="EMBL" id="TYS17776.1"/>
    </source>
</evidence>
<comment type="caution">
    <text evidence="2">The sequence shown here is derived from an EMBL/GenBank/DDBJ whole genome shotgun (WGS) entry which is preliminary data.</text>
</comment>